<dbReference type="OrthoDB" id="64281at2759"/>
<evidence type="ECO:0000313" key="3">
    <source>
        <dbReference type="EMBL" id="POS68910.1"/>
    </source>
</evidence>
<name>A0A2P5HF81_DIAHE</name>
<feature type="signal peptide" evidence="1">
    <location>
        <begin position="1"/>
        <end position="17"/>
    </location>
</feature>
<dbReference type="EMBL" id="MAVT02002931">
    <property type="protein sequence ID" value="POS68910.1"/>
    <property type="molecule type" value="Genomic_DNA"/>
</dbReference>
<dbReference type="Proteomes" id="UP000094444">
    <property type="component" value="Unassembled WGS sequence"/>
</dbReference>
<reference evidence="3" key="1">
    <citation type="submission" date="2017-09" db="EMBL/GenBank/DDBJ databases">
        <title>Polyketide synthases of a Diaporthe helianthi virulent isolate.</title>
        <authorList>
            <person name="Baroncelli R."/>
        </authorList>
    </citation>
    <scope>NUCLEOTIDE SEQUENCE [LARGE SCALE GENOMIC DNA]</scope>
    <source>
        <strain evidence="3">7/96</strain>
    </source>
</reference>
<evidence type="ECO:0000259" key="2">
    <source>
        <dbReference type="Pfam" id="PF24320"/>
    </source>
</evidence>
<dbReference type="InParanoid" id="A0A2P5HF81"/>
<protein>
    <recommendedName>
        <fullName evidence="2">DUF7492 domain-containing protein</fullName>
    </recommendedName>
</protein>
<feature type="chain" id="PRO_5015160582" description="DUF7492 domain-containing protein" evidence="1">
    <location>
        <begin position="18"/>
        <end position="337"/>
    </location>
</feature>
<keyword evidence="1" id="KW-0732">Signal</keyword>
<sequence>MDKAILALLLLSGQASAHTWLESLRLIGANGAFTGAPGFPRGFVSRQDPSFSDDALTYRITDKDAAIPLCHSSQQITNGYNNPQFPRLKASAGSFVALKYQENGHVSAPQVPEGRPFRSGNVYVYASTKFRDEEFSGVHGNWTADGSLKAGRLIGTHFYDDNSCYQNQGSGGTPINVERKATAGGLESVDCQTDIQLPEDIDSDKLMVYWVWDWTLWPNTDKEAYEAYTACAEIHISKGDGSPSEISVDDSLPVNQRAVQSQLDTRFEVFELGTGTAAPPSATVSKIAPSTTASHTSTFATSTVSKADACSGLTTVYVPSATVTVTVTAVGPRRTPE</sequence>
<feature type="domain" description="DUF7492" evidence="2">
    <location>
        <begin position="15"/>
        <end position="243"/>
    </location>
</feature>
<comment type="caution">
    <text evidence="3">The sequence shown here is derived from an EMBL/GenBank/DDBJ whole genome shotgun (WGS) entry which is preliminary data.</text>
</comment>
<organism evidence="3 4">
    <name type="scientific">Diaporthe helianthi</name>
    <dbReference type="NCBI Taxonomy" id="158607"/>
    <lineage>
        <taxon>Eukaryota</taxon>
        <taxon>Fungi</taxon>
        <taxon>Dikarya</taxon>
        <taxon>Ascomycota</taxon>
        <taxon>Pezizomycotina</taxon>
        <taxon>Sordariomycetes</taxon>
        <taxon>Sordariomycetidae</taxon>
        <taxon>Diaporthales</taxon>
        <taxon>Diaporthaceae</taxon>
        <taxon>Diaporthe</taxon>
    </lineage>
</organism>
<proteinExistence type="predicted"/>
<dbReference type="AlphaFoldDB" id="A0A2P5HF81"/>
<evidence type="ECO:0000256" key="1">
    <source>
        <dbReference type="SAM" id="SignalP"/>
    </source>
</evidence>
<dbReference type="Pfam" id="PF24320">
    <property type="entry name" value="DUF7492"/>
    <property type="match status" value="1"/>
</dbReference>
<evidence type="ECO:0000313" key="4">
    <source>
        <dbReference type="Proteomes" id="UP000094444"/>
    </source>
</evidence>
<gene>
    <name evidence="3" type="ORF">DHEL01_v212696</name>
</gene>
<accession>A0A2P5HF81</accession>
<dbReference type="InterPro" id="IPR055915">
    <property type="entry name" value="DUF7492"/>
</dbReference>
<keyword evidence="4" id="KW-1185">Reference proteome</keyword>